<dbReference type="OrthoDB" id="4062651at2759"/>
<dbReference type="AlphaFoldDB" id="G2QIM5"/>
<dbReference type="EMBL" id="CP003006">
    <property type="protein sequence ID" value="AEO60347.1"/>
    <property type="molecule type" value="Genomic_DNA"/>
</dbReference>
<dbReference type="SUPFAM" id="SSF56112">
    <property type="entry name" value="Protein kinase-like (PK-like)"/>
    <property type="match status" value="1"/>
</dbReference>
<proteinExistence type="predicted"/>
<dbReference type="SMART" id="SM00220">
    <property type="entry name" value="S_TKc"/>
    <property type="match status" value="1"/>
</dbReference>
<dbReference type="eggNOG" id="KOG0666">
    <property type="taxonomic scope" value="Eukaryota"/>
</dbReference>
<dbReference type="GO" id="GO:0005524">
    <property type="term" value="F:ATP binding"/>
    <property type="evidence" value="ECO:0007669"/>
    <property type="project" value="InterPro"/>
</dbReference>
<accession>G2QIM5</accession>
<dbReference type="PROSITE" id="PS00108">
    <property type="entry name" value="PROTEIN_KINASE_ST"/>
    <property type="match status" value="1"/>
</dbReference>
<dbReference type="GO" id="GO:0004674">
    <property type="term" value="F:protein serine/threonine kinase activity"/>
    <property type="evidence" value="ECO:0007669"/>
    <property type="project" value="TreeGrafter"/>
</dbReference>
<reference evidence="2 3" key="1">
    <citation type="journal article" date="2011" name="Nat. Biotechnol.">
        <title>Comparative genomic analysis of the thermophilic biomass-degrading fungi Myceliophthora thermophila and Thielavia terrestris.</title>
        <authorList>
            <person name="Berka R.M."/>
            <person name="Grigoriev I.V."/>
            <person name="Otillar R."/>
            <person name="Salamov A."/>
            <person name="Grimwood J."/>
            <person name="Reid I."/>
            <person name="Ishmael N."/>
            <person name="John T."/>
            <person name="Darmond C."/>
            <person name="Moisan M.-C."/>
            <person name="Henrissat B."/>
            <person name="Coutinho P.M."/>
            <person name="Lombard V."/>
            <person name="Natvig D.O."/>
            <person name="Lindquist E."/>
            <person name="Schmutz J."/>
            <person name="Lucas S."/>
            <person name="Harris P."/>
            <person name="Powlowski J."/>
            <person name="Bellemare A."/>
            <person name="Taylor D."/>
            <person name="Butler G."/>
            <person name="de Vries R.P."/>
            <person name="Allijn I.E."/>
            <person name="van den Brink J."/>
            <person name="Ushinsky S."/>
            <person name="Storms R."/>
            <person name="Powell A.J."/>
            <person name="Paulsen I.T."/>
            <person name="Elbourne L.D.H."/>
            <person name="Baker S.E."/>
            <person name="Magnuson J."/>
            <person name="LaBoissiere S."/>
            <person name="Clutterbuck A.J."/>
            <person name="Martinez D."/>
            <person name="Wogulis M."/>
            <person name="de Leon A.L."/>
            <person name="Rey M.W."/>
            <person name="Tsang A."/>
        </authorList>
    </citation>
    <scope>NUCLEOTIDE SEQUENCE [LARGE SCALE GENOMIC DNA]</scope>
    <source>
        <strain evidence="3">ATCC 42464 / BCRC 31852 / DSM 1799</strain>
    </source>
</reference>
<dbReference type="PROSITE" id="PS50011">
    <property type="entry name" value="PROTEIN_KINASE_DOM"/>
    <property type="match status" value="1"/>
</dbReference>
<dbReference type="PANTHER" id="PTHR44167:SF24">
    <property type="entry name" value="SERINE_THREONINE-PROTEIN KINASE CHK2"/>
    <property type="match status" value="1"/>
</dbReference>
<dbReference type="Proteomes" id="UP000007322">
    <property type="component" value="Chromosome 5"/>
</dbReference>
<dbReference type="InParanoid" id="G2QIM5"/>
<gene>
    <name evidence="2" type="ORF">MYCTH_2066841</name>
</gene>
<dbReference type="HOGENOM" id="CLU_054430_0_1_1"/>
<organism evidence="2 3">
    <name type="scientific">Thermothelomyces thermophilus (strain ATCC 42464 / BCRC 31852 / DSM 1799)</name>
    <name type="common">Sporotrichum thermophile</name>
    <dbReference type="NCBI Taxonomy" id="573729"/>
    <lineage>
        <taxon>Eukaryota</taxon>
        <taxon>Fungi</taxon>
        <taxon>Dikarya</taxon>
        <taxon>Ascomycota</taxon>
        <taxon>Pezizomycotina</taxon>
        <taxon>Sordariomycetes</taxon>
        <taxon>Sordariomycetidae</taxon>
        <taxon>Sordariales</taxon>
        <taxon>Chaetomiaceae</taxon>
        <taxon>Thermothelomyces</taxon>
    </lineage>
</organism>
<evidence type="ECO:0000313" key="2">
    <source>
        <dbReference type="EMBL" id="AEO60347.1"/>
    </source>
</evidence>
<dbReference type="STRING" id="573729.G2QIM5"/>
<protein>
    <recommendedName>
        <fullName evidence="1">Protein kinase domain-containing protein</fullName>
    </recommendedName>
</protein>
<sequence length="379" mass="42807">MASSLRAQSSRLLRLRSSLIPPFTPLSLSLTNLLSQSRGLPRNPAHIRVPCTNISSTATSRQPLAKGTQVTSLSGKTYTIDEIIYQRSRGRLLCCLYRASHEGKQYVLKDILPGDFQYILDLQKLVDGSAHVRTLVDSIPDRHMFIYPFLDTNLQLVNTAAIPPSVKKDILRDALAGLADLHEKGIYHTDIKPANIMMSSFRRSDGTIGFRDVQIIDLEDAVVLPPDSQGLGKRLTGNQFWRSPEAWARAAQHTPADIFSFGIVAIYVWLNRMVFFSDEANKAEDPSDMILTLHVSHFAYDLDDFGGFIEYHGGEDDPFVQRVIGLLALFDGTGKKRRPFSRWYPVDPQFKDLISKMTCFDPRRRITAREALKHPWFSE</sequence>
<dbReference type="GeneID" id="11511352"/>
<dbReference type="InterPro" id="IPR008271">
    <property type="entry name" value="Ser/Thr_kinase_AS"/>
</dbReference>
<dbReference type="OMA" id="WVQVFEV"/>
<dbReference type="GO" id="GO:0005634">
    <property type="term" value="C:nucleus"/>
    <property type="evidence" value="ECO:0007669"/>
    <property type="project" value="TreeGrafter"/>
</dbReference>
<dbReference type="PANTHER" id="PTHR44167">
    <property type="entry name" value="OVARIAN-SPECIFIC SERINE/THREONINE-PROTEIN KINASE LOK-RELATED"/>
    <property type="match status" value="1"/>
</dbReference>
<dbReference type="Pfam" id="PF00069">
    <property type="entry name" value="Pkinase"/>
    <property type="match status" value="1"/>
</dbReference>
<name>G2QIM5_THET4</name>
<dbReference type="GO" id="GO:0044773">
    <property type="term" value="P:mitotic DNA damage checkpoint signaling"/>
    <property type="evidence" value="ECO:0007669"/>
    <property type="project" value="TreeGrafter"/>
</dbReference>
<keyword evidence="3" id="KW-1185">Reference proteome</keyword>
<dbReference type="InterPro" id="IPR000719">
    <property type="entry name" value="Prot_kinase_dom"/>
</dbReference>
<feature type="domain" description="Protein kinase" evidence="1">
    <location>
        <begin position="48"/>
        <end position="377"/>
    </location>
</feature>
<dbReference type="KEGG" id="mtm:MYCTH_2066841"/>
<dbReference type="RefSeq" id="XP_003665592.1">
    <property type="nucleotide sequence ID" value="XM_003665544.1"/>
</dbReference>
<evidence type="ECO:0000313" key="3">
    <source>
        <dbReference type="Proteomes" id="UP000007322"/>
    </source>
</evidence>
<dbReference type="InterPro" id="IPR011009">
    <property type="entry name" value="Kinase-like_dom_sf"/>
</dbReference>
<evidence type="ECO:0000259" key="1">
    <source>
        <dbReference type="PROSITE" id="PS50011"/>
    </source>
</evidence>
<dbReference type="VEuPathDB" id="FungiDB:MYCTH_2066841"/>
<dbReference type="Gene3D" id="1.10.510.10">
    <property type="entry name" value="Transferase(Phosphotransferase) domain 1"/>
    <property type="match status" value="1"/>
</dbReference>